<evidence type="ECO:0000313" key="4">
    <source>
        <dbReference type="EMBL" id="KAJ8867521.1"/>
    </source>
</evidence>
<evidence type="ECO:0000256" key="2">
    <source>
        <dbReference type="ARBA" id="ARBA00022723"/>
    </source>
</evidence>
<name>A0ABQ9G7P0_9NEOP</name>
<dbReference type="EMBL" id="JARBHB010000015">
    <property type="protein sequence ID" value="KAJ8867521.1"/>
    <property type="molecule type" value="Genomic_DNA"/>
</dbReference>
<proteinExistence type="predicted"/>
<reference evidence="4 5" key="1">
    <citation type="submission" date="2023-02" db="EMBL/GenBank/DDBJ databases">
        <title>LHISI_Scaffold_Assembly.</title>
        <authorList>
            <person name="Stuart O.P."/>
            <person name="Cleave R."/>
            <person name="Magrath M.J.L."/>
            <person name="Mikheyev A.S."/>
        </authorList>
    </citation>
    <scope>NUCLEOTIDE SEQUENCE [LARGE SCALE GENOMIC DNA]</scope>
    <source>
        <strain evidence="4">Daus_M_001</strain>
        <tissue evidence="4">Leg muscle</tissue>
    </source>
</reference>
<comment type="caution">
    <text evidence="4">The sequence shown here is derived from an EMBL/GenBank/DDBJ whole genome shotgun (WGS) entry which is preliminary data.</text>
</comment>
<dbReference type="InterPro" id="IPR027806">
    <property type="entry name" value="HARBI1_dom"/>
</dbReference>
<protein>
    <recommendedName>
        <fullName evidence="3">DDE Tnp4 domain-containing protein</fullName>
    </recommendedName>
</protein>
<evidence type="ECO:0000256" key="1">
    <source>
        <dbReference type="ARBA" id="ARBA00001968"/>
    </source>
</evidence>
<keyword evidence="2" id="KW-0479">Metal-binding</keyword>
<dbReference type="Proteomes" id="UP001159363">
    <property type="component" value="Chromosome 14"/>
</dbReference>
<sequence>MSKNSFYELLSMIEESIRKQDTVMRDAVPADQRLALTLRRHRVRSLTIHHMVQNKSGTSLLTDEVSSTPLPVTGIRMSTLVAGSGNLDNIRNQPCMVARTAGQACCSFWYDDYVYRLLLTFARLHIDCPLHHCLHQYCHQLYYRFLYIDVGAPGKASDSTTFKNTRLYTKLQRNKIKLPAPRPLSQQRLNQVPYVIIGDEGFGLSQCVLRPYGGRFFIVEKKVSNYRLTRARRYIECCFGILSNNCRIFHRAINVEPDFAETIIKNMLPSS</sequence>
<gene>
    <name evidence="4" type="ORF">PR048_031323</name>
</gene>
<evidence type="ECO:0000259" key="3">
    <source>
        <dbReference type="Pfam" id="PF13359"/>
    </source>
</evidence>
<dbReference type="Pfam" id="PF13359">
    <property type="entry name" value="DDE_Tnp_4"/>
    <property type="match status" value="1"/>
</dbReference>
<accession>A0ABQ9G7P0</accession>
<organism evidence="4 5">
    <name type="scientific">Dryococelus australis</name>
    <dbReference type="NCBI Taxonomy" id="614101"/>
    <lineage>
        <taxon>Eukaryota</taxon>
        <taxon>Metazoa</taxon>
        <taxon>Ecdysozoa</taxon>
        <taxon>Arthropoda</taxon>
        <taxon>Hexapoda</taxon>
        <taxon>Insecta</taxon>
        <taxon>Pterygota</taxon>
        <taxon>Neoptera</taxon>
        <taxon>Polyneoptera</taxon>
        <taxon>Phasmatodea</taxon>
        <taxon>Verophasmatodea</taxon>
        <taxon>Anareolatae</taxon>
        <taxon>Phasmatidae</taxon>
        <taxon>Eurycanthinae</taxon>
        <taxon>Dryococelus</taxon>
    </lineage>
</organism>
<comment type="cofactor">
    <cofactor evidence="1">
        <name>a divalent metal cation</name>
        <dbReference type="ChEBI" id="CHEBI:60240"/>
    </cofactor>
</comment>
<evidence type="ECO:0000313" key="5">
    <source>
        <dbReference type="Proteomes" id="UP001159363"/>
    </source>
</evidence>
<feature type="domain" description="DDE Tnp4" evidence="3">
    <location>
        <begin position="141"/>
        <end position="265"/>
    </location>
</feature>
<keyword evidence="5" id="KW-1185">Reference proteome</keyword>